<protein>
    <submittedName>
        <fullName evidence="1">Uncharacterized protein</fullName>
    </submittedName>
</protein>
<evidence type="ECO:0000313" key="2">
    <source>
        <dbReference type="Proteomes" id="UP000321901"/>
    </source>
</evidence>
<dbReference type="OrthoDB" id="2871708at2"/>
<proteinExistence type="predicted"/>
<gene>
    <name evidence="1" type="ORF">SLU01_09340</name>
</gene>
<comment type="caution">
    <text evidence="1">The sequence shown here is derived from an EMBL/GenBank/DDBJ whole genome shotgun (WGS) entry which is preliminary data.</text>
</comment>
<reference evidence="1 2" key="1">
    <citation type="submission" date="2019-07" db="EMBL/GenBank/DDBJ databases">
        <title>Whole genome shotgun sequence of Sporosarcina luteola NBRC 105378.</title>
        <authorList>
            <person name="Hosoyama A."/>
            <person name="Uohara A."/>
            <person name="Ohji S."/>
            <person name="Ichikawa N."/>
        </authorList>
    </citation>
    <scope>NUCLEOTIDE SEQUENCE [LARGE SCALE GENOMIC DNA]</scope>
    <source>
        <strain evidence="1 2">NBRC 105378</strain>
    </source>
</reference>
<organism evidence="1 2">
    <name type="scientific">Sporosarcina luteola</name>
    <dbReference type="NCBI Taxonomy" id="582850"/>
    <lineage>
        <taxon>Bacteria</taxon>
        <taxon>Bacillati</taxon>
        <taxon>Bacillota</taxon>
        <taxon>Bacilli</taxon>
        <taxon>Bacillales</taxon>
        <taxon>Caryophanaceae</taxon>
        <taxon>Sporosarcina</taxon>
    </lineage>
</organism>
<keyword evidence="2" id="KW-1185">Reference proteome</keyword>
<dbReference type="RefSeq" id="WP_147055831.1">
    <property type="nucleotide sequence ID" value="NZ_BJYL01000012.1"/>
</dbReference>
<name>A0A511Z5E9_9BACL</name>
<dbReference type="AlphaFoldDB" id="A0A511Z5E9"/>
<dbReference type="Proteomes" id="UP000321901">
    <property type="component" value="Unassembled WGS sequence"/>
</dbReference>
<sequence length="129" mass="15131">MKKRIKQKLGNRYNLLRRAKRQKLKRRGKQCIDYAHVLMGEKDFISFNKEGYSADYPYATHLLIEIVPCHYSYNAPYIIYTYPVNSTGRSNKNLILSIVDSGKLEDILPTYQKTVKDIKNDRYMASLFA</sequence>
<dbReference type="EMBL" id="BJYL01000012">
    <property type="protein sequence ID" value="GEN82622.1"/>
    <property type="molecule type" value="Genomic_DNA"/>
</dbReference>
<evidence type="ECO:0000313" key="1">
    <source>
        <dbReference type="EMBL" id="GEN82622.1"/>
    </source>
</evidence>
<accession>A0A511Z5E9</accession>